<feature type="non-terminal residue" evidence="3">
    <location>
        <position position="1"/>
    </location>
</feature>
<feature type="non-terminal residue" evidence="3">
    <location>
        <position position="61"/>
    </location>
</feature>
<feature type="region of interest" description="Disordered" evidence="1">
    <location>
        <begin position="1"/>
        <end position="24"/>
    </location>
</feature>
<dbReference type="EMBL" id="KQ246212">
    <property type="protein sequence ID" value="KNC73008.1"/>
    <property type="molecule type" value="Genomic_DNA"/>
</dbReference>
<evidence type="ECO:0000313" key="3">
    <source>
        <dbReference type="EMBL" id="KNC73008.1"/>
    </source>
</evidence>
<evidence type="ECO:0000313" key="4">
    <source>
        <dbReference type="Proteomes" id="UP000054560"/>
    </source>
</evidence>
<feature type="transmembrane region" description="Helical" evidence="2">
    <location>
        <begin position="36"/>
        <end position="53"/>
    </location>
</feature>
<evidence type="ECO:0000256" key="1">
    <source>
        <dbReference type="SAM" id="MobiDB-lite"/>
    </source>
</evidence>
<keyword evidence="2" id="KW-0812">Transmembrane</keyword>
<dbReference type="GeneID" id="25914934"/>
<protein>
    <submittedName>
        <fullName evidence="3">Uncharacterized protein</fullName>
    </submittedName>
</protein>
<keyword evidence="4" id="KW-1185">Reference proteome</keyword>
<accession>A0A0L0FA62</accession>
<name>A0A0L0FA62_9EUKA</name>
<organism evidence="3 4">
    <name type="scientific">Sphaeroforma arctica JP610</name>
    <dbReference type="NCBI Taxonomy" id="667725"/>
    <lineage>
        <taxon>Eukaryota</taxon>
        <taxon>Ichthyosporea</taxon>
        <taxon>Ichthyophonida</taxon>
        <taxon>Sphaeroforma</taxon>
    </lineage>
</organism>
<proteinExistence type="predicted"/>
<gene>
    <name evidence="3" type="ORF">SARC_14430</name>
</gene>
<reference evidence="3 4" key="1">
    <citation type="submission" date="2011-02" db="EMBL/GenBank/DDBJ databases">
        <title>The Genome Sequence of Sphaeroforma arctica JP610.</title>
        <authorList>
            <consortium name="The Broad Institute Genome Sequencing Platform"/>
            <person name="Russ C."/>
            <person name="Cuomo C."/>
            <person name="Young S.K."/>
            <person name="Zeng Q."/>
            <person name="Gargeya S."/>
            <person name="Alvarado L."/>
            <person name="Berlin A."/>
            <person name="Chapman S.B."/>
            <person name="Chen Z."/>
            <person name="Freedman E."/>
            <person name="Gellesch M."/>
            <person name="Goldberg J."/>
            <person name="Griggs A."/>
            <person name="Gujja S."/>
            <person name="Heilman E."/>
            <person name="Heiman D."/>
            <person name="Howarth C."/>
            <person name="Mehta T."/>
            <person name="Neiman D."/>
            <person name="Pearson M."/>
            <person name="Roberts A."/>
            <person name="Saif S."/>
            <person name="Shea T."/>
            <person name="Shenoy N."/>
            <person name="Sisk P."/>
            <person name="Stolte C."/>
            <person name="Sykes S."/>
            <person name="White J."/>
            <person name="Yandava C."/>
            <person name="Burger G."/>
            <person name="Gray M.W."/>
            <person name="Holland P.W.H."/>
            <person name="King N."/>
            <person name="Lang F.B.F."/>
            <person name="Roger A.J."/>
            <person name="Ruiz-Trillo I."/>
            <person name="Haas B."/>
            <person name="Nusbaum C."/>
            <person name="Birren B."/>
        </authorList>
    </citation>
    <scope>NUCLEOTIDE SEQUENCE [LARGE SCALE GENOMIC DNA]</scope>
    <source>
        <strain evidence="3 4">JP610</strain>
    </source>
</reference>
<dbReference type="RefSeq" id="XP_014146910.1">
    <property type="nucleotide sequence ID" value="XM_014291435.1"/>
</dbReference>
<evidence type="ECO:0000256" key="2">
    <source>
        <dbReference type="SAM" id="Phobius"/>
    </source>
</evidence>
<dbReference type="AlphaFoldDB" id="A0A0L0FA62"/>
<keyword evidence="2" id="KW-1133">Transmembrane helix</keyword>
<keyword evidence="2" id="KW-0472">Membrane</keyword>
<dbReference type="Proteomes" id="UP000054560">
    <property type="component" value="Unassembled WGS sequence"/>
</dbReference>
<sequence length="61" mass="7042">QKTQEEQEKAWGFTPQAKDKNGQPIYRNPKFSNGTVAMFLFGFIIAGILVNSWRWNSYSSK</sequence>